<keyword evidence="2 6" id="KW-0853">WD repeat</keyword>
<reference evidence="8" key="1">
    <citation type="journal article" date="2023" name="Plant Biotechnol. J.">
        <title>Chromosome-level wild Hevea brasiliensis genome provides new tools for genomic-assisted breeding and valuable loci to elevate rubber yield.</title>
        <authorList>
            <person name="Cheng H."/>
            <person name="Song X."/>
            <person name="Hu Y."/>
            <person name="Wu T."/>
            <person name="Yang Q."/>
            <person name="An Z."/>
            <person name="Feng S."/>
            <person name="Deng Z."/>
            <person name="Wu W."/>
            <person name="Zeng X."/>
            <person name="Tu M."/>
            <person name="Wang X."/>
            <person name="Huang H."/>
        </authorList>
    </citation>
    <scope>NUCLEOTIDE SEQUENCE</scope>
    <source>
        <strain evidence="8">MT/VB/25A 57/8</strain>
    </source>
</reference>
<protein>
    <recommendedName>
        <fullName evidence="10">WD repeat-containing protein 76-like</fullName>
    </recommendedName>
</protein>
<dbReference type="SMART" id="SM00320">
    <property type="entry name" value="WD40"/>
    <property type="match status" value="4"/>
</dbReference>
<dbReference type="PANTHER" id="PTHR14773:SF0">
    <property type="entry name" value="WD REPEAT-CONTAINING PROTEIN 76"/>
    <property type="match status" value="1"/>
</dbReference>
<dbReference type="EMBL" id="JARPOI010000013">
    <property type="protein sequence ID" value="KAJ9162999.1"/>
    <property type="molecule type" value="Genomic_DNA"/>
</dbReference>
<feature type="region of interest" description="Disordered" evidence="7">
    <location>
        <begin position="53"/>
        <end position="112"/>
    </location>
</feature>
<evidence type="ECO:0000256" key="3">
    <source>
        <dbReference type="ARBA" id="ARBA00022737"/>
    </source>
</evidence>
<dbReference type="Gene3D" id="2.130.10.10">
    <property type="entry name" value="YVTN repeat-like/Quinoprotein amine dehydrogenase"/>
    <property type="match status" value="1"/>
</dbReference>
<dbReference type="InterPro" id="IPR001680">
    <property type="entry name" value="WD40_rpt"/>
</dbReference>
<feature type="repeat" description="WD" evidence="6">
    <location>
        <begin position="340"/>
        <end position="379"/>
    </location>
</feature>
<dbReference type="PANTHER" id="PTHR14773">
    <property type="entry name" value="WD REPEAT-CONTAINING PROTEIN 76"/>
    <property type="match status" value="1"/>
</dbReference>
<dbReference type="SUPFAM" id="SSF50978">
    <property type="entry name" value="WD40 repeat-like"/>
    <property type="match status" value="1"/>
</dbReference>
<comment type="caution">
    <text evidence="8">The sequence shown here is derived from an EMBL/GenBank/DDBJ whole genome shotgun (WGS) entry which is preliminary data.</text>
</comment>
<evidence type="ECO:0000313" key="9">
    <source>
        <dbReference type="Proteomes" id="UP001174677"/>
    </source>
</evidence>
<evidence type="ECO:0000256" key="2">
    <source>
        <dbReference type="ARBA" id="ARBA00022574"/>
    </source>
</evidence>
<keyword evidence="5" id="KW-0238">DNA-binding</keyword>
<evidence type="ECO:0000256" key="6">
    <source>
        <dbReference type="PROSITE-ProRule" id="PRU00221"/>
    </source>
</evidence>
<feature type="repeat" description="WD" evidence="6">
    <location>
        <begin position="384"/>
        <end position="414"/>
    </location>
</feature>
<evidence type="ECO:0000256" key="5">
    <source>
        <dbReference type="ARBA" id="ARBA00023125"/>
    </source>
</evidence>
<proteinExistence type="inferred from homology"/>
<accession>A0ABQ9LAJ1</accession>
<keyword evidence="9" id="KW-1185">Reference proteome</keyword>
<dbReference type="PROSITE" id="PS00678">
    <property type="entry name" value="WD_REPEATS_1"/>
    <property type="match status" value="1"/>
</dbReference>
<dbReference type="InterPro" id="IPR019775">
    <property type="entry name" value="WD40_repeat_CS"/>
</dbReference>
<evidence type="ECO:0000256" key="4">
    <source>
        <dbReference type="ARBA" id="ARBA00022763"/>
    </source>
</evidence>
<evidence type="ECO:0000313" key="8">
    <source>
        <dbReference type="EMBL" id="KAJ9162999.1"/>
    </source>
</evidence>
<dbReference type="Proteomes" id="UP001174677">
    <property type="component" value="Chromosome 13"/>
</dbReference>
<comment type="similarity">
    <text evidence="1">Belongs to the WD repeat DDB2/WDR76 family.</text>
</comment>
<dbReference type="PROSITE" id="PS50294">
    <property type="entry name" value="WD_REPEATS_REGION"/>
    <property type="match status" value="1"/>
</dbReference>
<evidence type="ECO:0000256" key="1">
    <source>
        <dbReference type="ARBA" id="ARBA00005434"/>
    </source>
</evidence>
<organism evidence="8 9">
    <name type="scientific">Hevea brasiliensis</name>
    <name type="common">Para rubber tree</name>
    <name type="synonym">Siphonia brasiliensis</name>
    <dbReference type="NCBI Taxonomy" id="3981"/>
    <lineage>
        <taxon>Eukaryota</taxon>
        <taxon>Viridiplantae</taxon>
        <taxon>Streptophyta</taxon>
        <taxon>Embryophyta</taxon>
        <taxon>Tracheophyta</taxon>
        <taxon>Spermatophyta</taxon>
        <taxon>Magnoliopsida</taxon>
        <taxon>eudicotyledons</taxon>
        <taxon>Gunneridae</taxon>
        <taxon>Pentapetalae</taxon>
        <taxon>rosids</taxon>
        <taxon>fabids</taxon>
        <taxon>Malpighiales</taxon>
        <taxon>Euphorbiaceae</taxon>
        <taxon>Crotonoideae</taxon>
        <taxon>Micrandreae</taxon>
        <taxon>Hevea</taxon>
    </lineage>
</organism>
<sequence>MAPPKLTEYEKKRLENIRRNDQMMAALKIHSTVSQLSAATKRQKVGLSKSYKLSPEKKVAKSQSPIVIRRSLRTRGMPPDSGGLDYSVETPDRSPTRISKPRPSPRVMGPLSMRDAYSGTESDRALIDTILFLEKKPQVDVSIKKKFDRCEAVKMEQSDGISHDSVKGVVKDEYLDYGIKIDDKETESCVDVWSMGLKKENIARVLPGRIMAVRFLPCNDVRMIVAGNKFGNVAFWNMDSKGEEGDGIFLYRHHTGPISGILCQQSCLSKIYTSCYDGFLRLMNAEKEVFDLVYSGDDAIFSLSQRPNDMNGLYFGEGRGGGLNIWDERTGRFSSQWILHEDRINSIDFNSQNPNIMATSSTDGTACLWDLRSVNADKAKSLKILNHNRAVHSAYFSPSGSFLATTSADNTVGILGGVNFEDTSMIYHYNQTGRWLSPFRGIWGWDDSSIFIGNMKRGVDVISCSQRRSILTLQSSHMSAIPCRFDAHPCKVGMLAGATTGGQVYVWTSS</sequence>
<keyword evidence="4" id="KW-0227">DNA damage</keyword>
<dbReference type="PROSITE" id="PS50082">
    <property type="entry name" value="WD_REPEATS_2"/>
    <property type="match status" value="2"/>
</dbReference>
<name>A0ABQ9LAJ1_HEVBR</name>
<evidence type="ECO:0000256" key="7">
    <source>
        <dbReference type="SAM" id="MobiDB-lite"/>
    </source>
</evidence>
<dbReference type="InterPro" id="IPR036322">
    <property type="entry name" value="WD40_repeat_dom_sf"/>
</dbReference>
<evidence type="ECO:0008006" key="10">
    <source>
        <dbReference type="Google" id="ProtNLM"/>
    </source>
</evidence>
<gene>
    <name evidence="8" type="ORF">P3X46_022722</name>
</gene>
<dbReference type="InterPro" id="IPR015943">
    <property type="entry name" value="WD40/YVTN_repeat-like_dom_sf"/>
</dbReference>
<keyword evidence="3" id="KW-0677">Repeat</keyword>
<dbReference type="InterPro" id="IPR050853">
    <property type="entry name" value="WD_repeat_DNA-damage-binding"/>
</dbReference>
<dbReference type="Pfam" id="PF00400">
    <property type="entry name" value="WD40"/>
    <property type="match status" value="2"/>
</dbReference>